<keyword evidence="2" id="KW-1185">Reference proteome</keyword>
<gene>
    <name evidence="1" type="ORF">PY092_15370</name>
</gene>
<dbReference type="Pfam" id="PF07609">
    <property type="entry name" value="DUF1572"/>
    <property type="match status" value="1"/>
</dbReference>
<dbReference type="SUPFAM" id="SSF109854">
    <property type="entry name" value="DinB/YfiT-like putative metalloenzymes"/>
    <property type="match status" value="1"/>
</dbReference>
<protein>
    <submittedName>
        <fullName evidence="1">DUF1572 domain-containing protein</fullName>
    </submittedName>
</protein>
<accession>A0ABT5Y269</accession>
<proteinExistence type="predicted"/>
<dbReference type="Proteomes" id="UP001221366">
    <property type="component" value="Unassembled WGS sequence"/>
</dbReference>
<evidence type="ECO:0000313" key="2">
    <source>
        <dbReference type="Proteomes" id="UP001221366"/>
    </source>
</evidence>
<dbReference type="RefSeq" id="WP_275616690.1">
    <property type="nucleotide sequence ID" value="NZ_JARFVB010000012.1"/>
</dbReference>
<organism evidence="1 2">
    <name type="scientific">Flagellimonas yonaguniensis</name>
    <dbReference type="NCBI Taxonomy" id="3031325"/>
    <lineage>
        <taxon>Bacteria</taxon>
        <taxon>Pseudomonadati</taxon>
        <taxon>Bacteroidota</taxon>
        <taxon>Flavobacteriia</taxon>
        <taxon>Flavobacteriales</taxon>
        <taxon>Flavobacteriaceae</taxon>
        <taxon>Flagellimonas</taxon>
    </lineage>
</organism>
<name>A0ABT5Y269_9FLAO</name>
<dbReference type="InterPro" id="IPR034660">
    <property type="entry name" value="DinB/YfiT-like"/>
</dbReference>
<dbReference type="Gene3D" id="1.20.120.450">
    <property type="entry name" value="dinb family like domain"/>
    <property type="match status" value="1"/>
</dbReference>
<dbReference type="EMBL" id="JARFVB010000012">
    <property type="protein sequence ID" value="MDF0717543.1"/>
    <property type="molecule type" value="Genomic_DNA"/>
</dbReference>
<sequence>MNFQENYLSNVKFEFQRYKTMGNKTFAQISDDDIHWKYAETDNSIAIIVKHMIGNMLSRWTNFLTEDGEKSWRERDLEFEKPYITKAEMISAWEKGWKCLFEALESINSTNFDSKVFIRGEEHSIIEAINRQLAHYASHVGQIVFVAKLIKGNNWKSLSIPKGESKTFNKKMFGTDKP</sequence>
<evidence type="ECO:0000313" key="1">
    <source>
        <dbReference type="EMBL" id="MDF0717543.1"/>
    </source>
</evidence>
<comment type="caution">
    <text evidence="1">The sequence shown here is derived from an EMBL/GenBank/DDBJ whole genome shotgun (WGS) entry which is preliminary data.</text>
</comment>
<dbReference type="InterPro" id="IPR011466">
    <property type="entry name" value="DUF1572"/>
</dbReference>
<reference evidence="1 2" key="1">
    <citation type="submission" date="2023-03" db="EMBL/GenBank/DDBJ databases">
        <title>Muricauda XX sp. nov. and Muricauda XXX sp. nov., two novel species isolated from Okinawa Trough.</title>
        <authorList>
            <person name="Cao W."/>
            <person name="Deng X."/>
        </authorList>
    </citation>
    <scope>NUCLEOTIDE SEQUENCE [LARGE SCALE GENOMIC DNA]</scope>
    <source>
        <strain evidence="1 2">334s03</strain>
    </source>
</reference>